<feature type="transmembrane region" description="Helical" evidence="6">
    <location>
        <begin position="367"/>
        <end position="387"/>
    </location>
</feature>
<sequence length="778" mass="88392">MRRPILMITAFYILGILLEYMFAMSYDAILYIFFIMIVAGICIHKQRSAIILFSIILLLGILNFKVNNEYDGELKQLFGKKVYVMGDVIDVVYKERMCMILKVEEIVVDGKKYRPSIKLLVKLKGENEELQAVTGKRIGMNGMLLEPQKRRNPKMFDYNIYLKSKNIYGILYENAKSVEVIGEGDIFFIIKIANCIKDKVVCIIDHIFSKREGGVFLGILLGDKEKLDTNLYKVFKKVGIAHILAVSGLHVGIIYMYINKLLKRFPLPIKIFSILAIVSFYVIITGCAPSVLRAASMTFILILAPLFDRRYDSLCAVASAGLIFLMINPLYLLDIGFQLSFTAVLGIILLYKSIFKKLRILPKAIRTILSVSMAAQIGVIPIVAYHFNYISLGAFIINIPIVMIVGFIVPVGLVSIIFGFVNISIASVFGYIVSILIKIMIALSTFIESMPFSSIEVISPSCFFIFFYYIFFLVWIVEDKKIQRYYISKKQGLILVVGLYVIINVVFYLMPNKMEITFVDVGQGDCILIRTPMKKNILIDGGGSYQKKIDVGEDILVPFLRKNHVGKIDLMILSHIHKDHIGGLICVLDHLRVKSLIMGTDYFQSEDLEKLKEKCRKQKTKIIQCLKNDSIKIEKDVSMKILHPDEEHILFSGDEINNNSLVVLMEYNGNNILFTGDLEAQGEEEILKSYPNLSVDLLKVAHHGSNSSTTNDFLCFVKPKFAVIQVGKNLHGHPHKDVLDRLKENDIVVFRNDEDGAVIVTLDEENIRIETMLHKWRK</sequence>
<dbReference type="Pfam" id="PF00753">
    <property type="entry name" value="Lactamase_B"/>
    <property type="match status" value="1"/>
</dbReference>
<reference evidence="8" key="1">
    <citation type="submission" date="2021-07" db="EMBL/GenBank/DDBJ databases">
        <title>Complete genome sequence of Crassaminicella sp. 143-21, isolated from a deep-sea hydrothermal vent.</title>
        <authorList>
            <person name="Li X."/>
        </authorList>
    </citation>
    <scope>NUCLEOTIDE SEQUENCE</scope>
    <source>
        <strain evidence="8">143-21</strain>
    </source>
</reference>
<dbReference type="CDD" id="cd07731">
    <property type="entry name" value="ComA-like_MBL-fold"/>
    <property type="match status" value="1"/>
</dbReference>
<dbReference type="InterPro" id="IPR004797">
    <property type="entry name" value="Competence_ComEC/Rec2"/>
</dbReference>
<feature type="domain" description="Metallo-beta-lactamase" evidence="7">
    <location>
        <begin position="523"/>
        <end position="728"/>
    </location>
</feature>
<dbReference type="EMBL" id="CP078093">
    <property type="protein sequence ID" value="QXM06214.1"/>
    <property type="molecule type" value="Genomic_DNA"/>
</dbReference>
<keyword evidence="9" id="KW-1185">Reference proteome</keyword>
<gene>
    <name evidence="8" type="ORF">KVH43_12845</name>
</gene>
<keyword evidence="4 6" id="KW-1133">Transmembrane helix</keyword>
<keyword evidence="2" id="KW-1003">Cell membrane</keyword>
<comment type="subcellular location">
    <subcellularLocation>
        <location evidence="1">Cell membrane</location>
        <topology evidence="1">Multi-pass membrane protein</topology>
    </subcellularLocation>
</comment>
<keyword evidence="3 6" id="KW-0812">Transmembrane</keyword>
<evidence type="ECO:0000256" key="3">
    <source>
        <dbReference type="ARBA" id="ARBA00022692"/>
    </source>
</evidence>
<dbReference type="NCBIfam" id="TIGR00360">
    <property type="entry name" value="ComEC_N-term"/>
    <property type="match status" value="1"/>
</dbReference>
<dbReference type="InterPro" id="IPR052159">
    <property type="entry name" value="Competence_DNA_uptake"/>
</dbReference>
<dbReference type="InterPro" id="IPR001279">
    <property type="entry name" value="Metallo-B-lactamas"/>
</dbReference>
<dbReference type="SMART" id="SM00849">
    <property type="entry name" value="Lactamase_B"/>
    <property type="match status" value="1"/>
</dbReference>
<dbReference type="InterPro" id="IPR025405">
    <property type="entry name" value="DUF4131"/>
</dbReference>
<proteinExistence type="predicted"/>
<evidence type="ECO:0000256" key="4">
    <source>
        <dbReference type="ARBA" id="ARBA00022989"/>
    </source>
</evidence>
<dbReference type="InterPro" id="IPR004477">
    <property type="entry name" value="ComEC_N"/>
</dbReference>
<evidence type="ECO:0000259" key="7">
    <source>
        <dbReference type="SMART" id="SM00849"/>
    </source>
</evidence>
<feature type="transmembrane region" description="Helical" evidence="6">
    <location>
        <begin position="49"/>
        <end position="66"/>
    </location>
</feature>
<organism evidence="8 9">
    <name type="scientific">Crassaminicella indica</name>
    <dbReference type="NCBI Taxonomy" id="2855394"/>
    <lineage>
        <taxon>Bacteria</taxon>
        <taxon>Bacillati</taxon>
        <taxon>Bacillota</taxon>
        <taxon>Clostridia</taxon>
        <taxon>Eubacteriales</taxon>
        <taxon>Clostridiaceae</taxon>
        <taxon>Crassaminicella</taxon>
    </lineage>
</organism>
<feature type="transmembrane region" description="Helical" evidence="6">
    <location>
        <begin position="265"/>
        <end position="284"/>
    </location>
</feature>
<dbReference type="Pfam" id="PF13567">
    <property type="entry name" value="DUF4131"/>
    <property type="match status" value="1"/>
</dbReference>
<dbReference type="Proteomes" id="UP000886818">
    <property type="component" value="Chromosome"/>
</dbReference>
<dbReference type="Pfam" id="PF03772">
    <property type="entry name" value="Competence"/>
    <property type="match status" value="1"/>
</dbReference>
<evidence type="ECO:0000313" key="8">
    <source>
        <dbReference type="EMBL" id="QXM06214.1"/>
    </source>
</evidence>
<feature type="transmembrane region" description="Helical" evidence="6">
    <location>
        <begin position="337"/>
        <end position="355"/>
    </location>
</feature>
<evidence type="ECO:0000256" key="5">
    <source>
        <dbReference type="ARBA" id="ARBA00023136"/>
    </source>
</evidence>
<dbReference type="InterPro" id="IPR035681">
    <property type="entry name" value="ComA-like_MBL"/>
</dbReference>
<feature type="transmembrane region" description="Helical" evidence="6">
    <location>
        <begin position="314"/>
        <end position="331"/>
    </location>
</feature>
<keyword evidence="5 6" id="KW-0472">Membrane</keyword>
<dbReference type="PANTHER" id="PTHR30619:SF1">
    <property type="entry name" value="RECOMBINATION PROTEIN 2"/>
    <property type="match status" value="1"/>
</dbReference>
<feature type="transmembrane region" description="Helical" evidence="6">
    <location>
        <begin position="428"/>
        <end position="446"/>
    </location>
</feature>
<dbReference type="RefSeq" id="WP_218282910.1">
    <property type="nucleotide sequence ID" value="NZ_CP078093.1"/>
</dbReference>
<evidence type="ECO:0000256" key="2">
    <source>
        <dbReference type="ARBA" id="ARBA00022475"/>
    </source>
</evidence>
<feature type="transmembrane region" description="Helical" evidence="6">
    <location>
        <begin position="393"/>
        <end position="421"/>
    </location>
</feature>
<dbReference type="NCBIfam" id="TIGR00361">
    <property type="entry name" value="ComEC_Rec2"/>
    <property type="match status" value="1"/>
</dbReference>
<accession>A0ABX8RAX6</accession>
<evidence type="ECO:0000256" key="1">
    <source>
        <dbReference type="ARBA" id="ARBA00004651"/>
    </source>
</evidence>
<protein>
    <submittedName>
        <fullName evidence="8">DNA internalization-related competence protein ComEC/Rec2</fullName>
    </submittedName>
</protein>
<dbReference type="PANTHER" id="PTHR30619">
    <property type="entry name" value="DNA INTERNALIZATION/COMPETENCE PROTEIN COMEC/REC2"/>
    <property type="match status" value="1"/>
</dbReference>
<feature type="transmembrane region" description="Helical" evidence="6">
    <location>
        <begin position="492"/>
        <end position="510"/>
    </location>
</feature>
<evidence type="ECO:0000256" key="6">
    <source>
        <dbReference type="SAM" id="Phobius"/>
    </source>
</evidence>
<feature type="transmembrane region" description="Helical" evidence="6">
    <location>
        <begin position="458"/>
        <end position="477"/>
    </location>
</feature>
<evidence type="ECO:0000313" key="9">
    <source>
        <dbReference type="Proteomes" id="UP000886818"/>
    </source>
</evidence>
<name>A0ABX8RAX6_9CLOT</name>
<feature type="transmembrane region" description="Helical" evidence="6">
    <location>
        <begin position="239"/>
        <end position="258"/>
    </location>
</feature>